<feature type="region of interest" description="Disordered" evidence="1">
    <location>
        <begin position="118"/>
        <end position="139"/>
    </location>
</feature>
<evidence type="ECO:0000256" key="1">
    <source>
        <dbReference type="SAM" id="MobiDB-lite"/>
    </source>
</evidence>
<accession>A0A2X0IFP8</accession>
<evidence type="ECO:0000313" key="2">
    <source>
        <dbReference type="EMBL" id="RAG82443.1"/>
    </source>
</evidence>
<dbReference type="RefSeq" id="WP_111505446.1">
    <property type="nucleotide sequence ID" value="NZ_QKYN01000114.1"/>
</dbReference>
<dbReference type="EMBL" id="QKYN01000114">
    <property type="protein sequence ID" value="RAG82443.1"/>
    <property type="molecule type" value="Genomic_DNA"/>
</dbReference>
<dbReference type="AlphaFoldDB" id="A0A2X0IFP8"/>
<evidence type="ECO:0000313" key="3">
    <source>
        <dbReference type="Proteomes" id="UP000248889"/>
    </source>
</evidence>
<reference evidence="2 3" key="1">
    <citation type="submission" date="2018-06" db="EMBL/GenBank/DDBJ databases">
        <title>Streptacidiphilus pinicola sp. nov., isolated from pine grove soil.</title>
        <authorList>
            <person name="Roh S.G."/>
            <person name="Park S."/>
            <person name="Kim M.-K."/>
            <person name="Yun B.-R."/>
            <person name="Park J."/>
            <person name="Kim M.J."/>
            <person name="Kim Y.S."/>
            <person name="Kim S.B."/>
        </authorList>
    </citation>
    <scope>NUCLEOTIDE SEQUENCE [LARGE SCALE GENOMIC DNA]</scope>
    <source>
        <strain evidence="2 3">MMS16-CNU450</strain>
    </source>
</reference>
<sequence length="139" mass="15562">MTLGTADDNDDSEEPEDICDLCGLLLDGDYVSFAVVADSSAVHDQSDHLDGQRIVLACCDQHLTERRASYERRPFVEAELWAGQIERARRRHPAGLTEQQLRCEAGLSVHQFRQAQAWSHHSKRLPPPRQDPLGGFAAQ</sequence>
<protein>
    <submittedName>
        <fullName evidence="2">Uncharacterized protein</fullName>
    </submittedName>
</protein>
<dbReference type="OrthoDB" id="3628597at2"/>
<comment type="caution">
    <text evidence="2">The sequence shown here is derived from an EMBL/GenBank/DDBJ whole genome shotgun (WGS) entry which is preliminary data.</text>
</comment>
<keyword evidence="3" id="KW-1185">Reference proteome</keyword>
<name>A0A2X0IFP8_9ACTN</name>
<dbReference type="Proteomes" id="UP000248889">
    <property type="component" value="Unassembled WGS sequence"/>
</dbReference>
<organism evidence="2 3">
    <name type="scientific">Streptacidiphilus pinicola</name>
    <dbReference type="NCBI Taxonomy" id="2219663"/>
    <lineage>
        <taxon>Bacteria</taxon>
        <taxon>Bacillati</taxon>
        <taxon>Actinomycetota</taxon>
        <taxon>Actinomycetes</taxon>
        <taxon>Kitasatosporales</taxon>
        <taxon>Streptomycetaceae</taxon>
        <taxon>Streptacidiphilus</taxon>
    </lineage>
</organism>
<proteinExistence type="predicted"/>
<gene>
    <name evidence="2" type="ORF">DN069_27650</name>
</gene>